<dbReference type="InterPro" id="IPR004709">
    <property type="entry name" value="NaH_exchanger"/>
</dbReference>
<feature type="chain" id="PRO_5040873909" description="Cation/H+ exchanger transmembrane domain-containing protein" evidence="10">
    <location>
        <begin position="20"/>
        <end position="722"/>
    </location>
</feature>
<dbReference type="AlphaFoldDB" id="A0A9W7A9W5"/>
<dbReference type="GO" id="GO:0015385">
    <property type="term" value="F:sodium:proton antiporter activity"/>
    <property type="evidence" value="ECO:0007669"/>
    <property type="project" value="InterPro"/>
</dbReference>
<evidence type="ECO:0000256" key="2">
    <source>
        <dbReference type="ARBA" id="ARBA00022448"/>
    </source>
</evidence>
<keyword evidence="2" id="KW-0813">Transport</keyword>
<dbReference type="EMBL" id="BRXW01000591">
    <property type="protein sequence ID" value="GMH68204.1"/>
    <property type="molecule type" value="Genomic_DNA"/>
</dbReference>
<dbReference type="PANTHER" id="PTHR10110">
    <property type="entry name" value="SODIUM/HYDROGEN EXCHANGER"/>
    <property type="match status" value="1"/>
</dbReference>
<dbReference type="InterPro" id="IPR006153">
    <property type="entry name" value="Cation/H_exchanger_TM"/>
</dbReference>
<feature type="domain" description="Cation/H+ exchanger transmembrane" evidence="11">
    <location>
        <begin position="159"/>
        <end position="478"/>
    </location>
</feature>
<evidence type="ECO:0000256" key="9">
    <source>
        <dbReference type="SAM" id="Phobius"/>
    </source>
</evidence>
<evidence type="ECO:0000256" key="10">
    <source>
        <dbReference type="SAM" id="SignalP"/>
    </source>
</evidence>
<comment type="caution">
    <text evidence="12">The sequence shown here is derived from an EMBL/GenBank/DDBJ whole genome shotgun (WGS) entry which is preliminary data.</text>
</comment>
<feature type="transmembrane region" description="Helical" evidence="9">
    <location>
        <begin position="335"/>
        <end position="357"/>
    </location>
</feature>
<feature type="transmembrane region" description="Helical" evidence="9">
    <location>
        <begin position="171"/>
        <end position="192"/>
    </location>
</feature>
<dbReference type="GO" id="GO:0051453">
    <property type="term" value="P:regulation of intracellular pH"/>
    <property type="evidence" value="ECO:0007669"/>
    <property type="project" value="TreeGrafter"/>
</dbReference>
<evidence type="ECO:0000313" key="12">
    <source>
        <dbReference type="EMBL" id="GMH68204.1"/>
    </source>
</evidence>
<keyword evidence="13" id="KW-1185">Reference proteome</keyword>
<dbReference type="PRINTS" id="PR01084">
    <property type="entry name" value="NAHEXCHNGR"/>
</dbReference>
<evidence type="ECO:0000256" key="4">
    <source>
        <dbReference type="ARBA" id="ARBA00022989"/>
    </source>
</evidence>
<keyword evidence="7 9" id="KW-0472">Membrane</keyword>
<feature type="transmembrane region" description="Helical" evidence="9">
    <location>
        <begin position="142"/>
        <end position="159"/>
    </location>
</feature>
<feature type="signal peptide" evidence="10">
    <location>
        <begin position="1"/>
        <end position="19"/>
    </location>
</feature>
<gene>
    <name evidence="12" type="ORF">TrLO_g10138</name>
</gene>
<dbReference type="Proteomes" id="UP001165122">
    <property type="component" value="Unassembled WGS sequence"/>
</dbReference>
<evidence type="ECO:0000259" key="11">
    <source>
        <dbReference type="Pfam" id="PF00999"/>
    </source>
</evidence>
<keyword evidence="10" id="KW-0732">Signal</keyword>
<dbReference type="GO" id="GO:0005886">
    <property type="term" value="C:plasma membrane"/>
    <property type="evidence" value="ECO:0007669"/>
    <property type="project" value="TreeGrafter"/>
</dbReference>
<feature type="transmembrane region" description="Helical" evidence="9">
    <location>
        <begin position="455"/>
        <end position="480"/>
    </location>
</feature>
<proteinExistence type="predicted"/>
<keyword evidence="4 9" id="KW-1133">Transmembrane helix</keyword>
<evidence type="ECO:0000256" key="6">
    <source>
        <dbReference type="ARBA" id="ARBA00023065"/>
    </source>
</evidence>
<sequence length="722" mass="78748">MRAYFSFFLLLLHVSPTLSAPLPQNSNTPNTRSDSQVHVLINPPPSTAVCLTVLDKYIHNLNETASNECSALQLAYRGAHCDVIEHPDLPGPDLTDDFGPNYDNDDDNSDDDEKRICCENIKNTYHQRCDDDANGVLSDQRLVVTLMCIVFCLFIKELIRMNEITLLPEAAGCILVGLFGGFILQFIPHFIFEFDEKLFLRVLLPPICFEAALSINKDTFRKHIGPILAYACAGTVMSSAIVGLMMKYGSMMTDVGGGEGLPWAECLAFGALISSVDPVAVIAVMNSLGVSPTEPLYVMIFGEALLNDGVAVVLFDTVVDFFKEDVEVDQSDFVYAFLNFIKVFFGSAAIGFVQGLLMTFYFRWMDKKMGALVETLQFFLSALLTYYICDSWGGSGICGIVVTGVMADIYTMQHLSEGSRKHVHFVVETVATLMETVIFAYLGLFLFISNYRYNFLLILISITAMLFSRGVMLAFIGVLINKMECCKCAWRVRQRGSRNVDNVGGDDGHGNIHAGADLAGGGTDDSVTSSASLYENDKDKYESTGLFVTKSTQFILWFSGLRGGMTFALVENIPVYDPITKMGSHYKPELRACASACIFLSIFVFGGLTNYILGKMGVGRNGGGGSTGEGTGLRLSDVLSTHWGRRKYEDDGEEGEVGRLGKSISYEKVNDSILSDENDSEVSLLAADGLISDDGVLTNEGGKKVGHIKDDYYGGGGGVGGV</sequence>
<keyword evidence="3 9" id="KW-0812">Transmembrane</keyword>
<dbReference type="GO" id="GO:0098719">
    <property type="term" value="P:sodium ion import across plasma membrane"/>
    <property type="evidence" value="ECO:0007669"/>
    <property type="project" value="TreeGrafter"/>
</dbReference>
<name>A0A9W7A9W5_9STRA</name>
<keyword evidence="6" id="KW-0406">Ion transport</keyword>
<dbReference type="PANTHER" id="PTHR10110:SF187">
    <property type="entry name" value="SODIUM_HYDROGEN EXCHANGER"/>
    <property type="match status" value="1"/>
</dbReference>
<comment type="subcellular location">
    <subcellularLocation>
        <location evidence="1">Membrane</location>
        <topology evidence="1">Multi-pass membrane protein</topology>
    </subcellularLocation>
</comment>
<dbReference type="Pfam" id="PF00999">
    <property type="entry name" value="Na_H_Exchanger"/>
    <property type="match status" value="1"/>
</dbReference>
<accession>A0A9W7A9W5</accession>
<feature type="transmembrane region" description="Helical" evidence="9">
    <location>
        <begin position="592"/>
        <end position="613"/>
    </location>
</feature>
<evidence type="ECO:0000256" key="3">
    <source>
        <dbReference type="ARBA" id="ARBA00022692"/>
    </source>
</evidence>
<reference evidence="13" key="1">
    <citation type="journal article" date="2023" name="Commun. Biol.">
        <title>Genome analysis of Parmales, the sister group of diatoms, reveals the evolutionary specialization of diatoms from phago-mixotrophs to photoautotrophs.</title>
        <authorList>
            <person name="Ban H."/>
            <person name="Sato S."/>
            <person name="Yoshikawa S."/>
            <person name="Yamada K."/>
            <person name="Nakamura Y."/>
            <person name="Ichinomiya M."/>
            <person name="Sato N."/>
            <person name="Blanc-Mathieu R."/>
            <person name="Endo H."/>
            <person name="Kuwata A."/>
            <person name="Ogata H."/>
        </authorList>
    </citation>
    <scope>NUCLEOTIDE SEQUENCE [LARGE SCALE GENOMIC DNA]</scope>
    <source>
        <strain evidence="13">NIES 3700</strain>
    </source>
</reference>
<evidence type="ECO:0000256" key="1">
    <source>
        <dbReference type="ARBA" id="ARBA00004141"/>
    </source>
</evidence>
<feature type="transmembrane region" description="Helical" evidence="9">
    <location>
        <begin position="227"/>
        <end position="249"/>
    </location>
</feature>
<dbReference type="InterPro" id="IPR018422">
    <property type="entry name" value="Cation/H_exchanger_CPA1"/>
</dbReference>
<dbReference type="OrthoDB" id="196264at2759"/>
<feature type="transmembrane region" description="Helical" evidence="9">
    <location>
        <begin position="423"/>
        <end position="449"/>
    </location>
</feature>
<dbReference type="Gene3D" id="6.10.140.1330">
    <property type="match status" value="1"/>
</dbReference>
<protein>
    <recommendedName>
        <fullName evidence="11">Cation/H+ exchanger transmembrane domain-containing protein</fullName>
    </recommendedName>
</protein>
<evidence type="ECO:0000313" key="13">
    <source>
        <dbReference type="Proteomes" id="UP001165122"/>
    </source>
</evidence>
<evidence type="ECO:0000256" key="5">
    <source>
        <dbReference type="ARBA" id="ARBA00023053"/>
    </source>
</evidence>
<evidence type="ECO:0000256" key="8">
    <source>
        <dbReference type="ARBA" id="ARBA00023201"/>
    </source>
</evidence>
<keyword evidence="5" id="KW-0915">Sodium</keyword>
<keyword evidence="8" id="KW-0739">Sodium transport</keyword>
<organism evidence="12 13">
    <name type="scientific">Triparma laevis f. longispina</name>
    <dbReference type="NCBI Taxonomy" id="1714387"/>
    <lineage>
        <taxon>Eukaryota</taxon>
        <taxon>Sar</taxon>
        <taxon>Stramenopiles</taxon>
        <taxon>Ochrophyta</taxon>
        <taxon>Bolidophyceae</taxon>
        <taxon>Parmales</taxon>
        <taxon>Triparmaceae</taxon>
        <taxon>Triparma</taxon>
    </lineage>
</organism>
<evidence type="ECO:0000256" key="7">
    <source>
        <dbReference type="ARBA" id="ARBA00023136"/>
    </source>
</evidence>
<dbReference type="GO" id="GO:0015386">
    <property type="term" value="F:potassium:proton antiporter activity"/>
    <property type="evidence" value="ECO:0007669"/>
    <property type="project" value="TreeGrafter"/>
</dbReference>